<dbReference type="PROSITE" id="PS00109">
    <property type="entry name" value="PROTEIN_KINASE_TYR"/>
    <property type="match status" value="1"/>
</dbReference>
<keyword evidence="4" id="KW-0547">Nucleotide-binding</keyword>
<dbReference type="AlphaFoldDB" id="A0AA35RXG4"/>
<keyword evidence="2 3" id="KW-0040">ANK repeat</keyword>
<proteinExistence type="predicted"/>
<dbReference type="Gene3D" id="1.10.510.10">
    <property type="entry name" value="Transferase(Phosphotransferase) domain 1"/>
    <property type="match status" value="1"/>
</dbReference>
<dbReference type="InterPro" id="IPR000719">
    <property type="entry name" value="Prot_kinase_dom"/>
</dbReference>
<feature type="repeat" description="ANK" evidence="3">
    <location>
        <begin position="199"/>
        <end position="221"/>
    </location>
</feature>
<organism evidence="6 7">
    <name type="scientific">Geodia barretti</name>
    <name type="common">Barrett's horny sponge</name>
    <dbReference type="NCBI Taxonomy" id="519541"/>
    <lineage>
        <taxon>Eukaryota</taxon>
        <taxon>Metazoa</taxon>
        <taxon>Porifera</taxon>
        <taxon>Demospongiae</taxon>
        <taxon>Heteroscleromorpha</taxon>
        <taxon>Tetractinellida</taxon>
        <taxon>Astrophorina</taxon>
        <taxon>Geodiidae</taxon>
        <taxon>Geodia</taxon>
    </lineage>
</organism>
<dbReference type="PANTHER" id="PTHR24173">
    <property type="entry name" value="ANKYRIN REPEAT CONTAINING"/>
    <property type="match status" value="1"/>
</dbReference>
<sequence length="565" mass="62959">MVQHHFMRQLAVDHYLVEEQKCNIHMRDNFGNTPLFQAMVAGKLETMKYFINERGCDPMARGIRGTPLHYACGLGRLDMVKYLVEEVRVDTMCRDGNASLPLHLAAQYGTLDVVKYLVEEQQCDVHYTNMFGNTPLHHAAFGDKLNIVKYLVDERHCDPMTRGDTGCTLLHCACVVGNLDMVKYLLDEKTVNPLSPDVLGASSLHVAAGCGHLPVLKLLIEEYLCDPDIKDRQGKTLADIAKQQGKTDISSYLSFIQDLTSSELRRILDTQLKRYIKKATRTGVVLGSGTYGSVIELVSAGETVAGKVFKVSSTTMLLSITFKVCGELNMMMQLSHKNIVQCKGVSLLVDHPLPLLLMERMMTSLHAYLLKPDNTDLPVKRKASILLDTASGLEYLHSRTPAVIHRDLTATNVLLDSQLTAKITDFGNSRIMDLDPGATPETLTSIPGTLEYMPPEAHGVDYDPSLDVFSFGHLSLFTVIQSPVHPLLPPNYTDTNDGKVYAVTELHRRKQFLEKAKQVLPEDHSLLKLIEDCLQNRPALRPRSKELVTSLKGIMITRGGKEIDF</sequence>
<dbReference type="InterPro" id="IPR017441">
    <property type="entry name" value="Protein_kinase_ATP_BS"/>
</dbReference>
<dbReference type="PANTHER" id="PTHR24173:SF83">
    <property type="entry name" value="SOCS BOX DOMAIN-CONTAINING PROTEIN"/>
    <property type="match status" value="1"/>
</dbReference>
<dbReference type="Pfam" id="PF00069">
    <property type="entry name" value="Pkinase"/>
    <property type="match status" value="1"/>
</dbReference>
<gene>
    <name evidence="6" type="ORF">GBAR_LOCUS11735</name>
</gene>
<dbReference type="PROSITE" id="PS00107">
    <property type="entry name" value="PROTEIN_KINASE_ATP"/>
    <property type="match status" value="1"/>
</dbReference>
<dbReference type="SUPFAM" id="SSF56112">
    <property type="entry name" value="Protein kinase-like (PK-like)"/>
    <property type="match status" value="1"/>
</dbReference>
<dbReference type="GO" id="GO:0005524">
    <property type="term" value="F:ATP binding"/>
    <property type="evidence" value="ECO:0007669"/>
    <property type="project" value="UniProtKB-UniRule"/>
</dbReference>
<dbReference type="PROSITE" id="PS50088">
    <property type="entry name" value="ANK_REPEAT"/>
    <property type="match status" value="3"/>
</dbReference>
<evidence type="ECO:0000256" key="1">
    <source>
        <dbReference type="ARBA" id="ARBA00022737"/>
    </source>
</evidence>
<dbReference type="PROSITE" id="PS50297">
    <property type="entry name" value="ANK_REP_REGION"/>
    <property type="match status" value="3"/>
</dbReference>
<feature type="repeat" description="ANK" evidence="3">
    <location>
        <begin position="97"/>
        <end position="119"/>
    </location>
</feature>
<evidence type="ECO:0000313" key="7">
    <source>
        <dbReference type="Proteomes" id="UP001174909"/>
    </source>
</evidence>
<dbReference type="Pfam" id="PF00023">
    <property type="entry name" value="Ank"/>
    <property type="match status" value="1"/>
</dbReference>
<dbReference type="Pfam" id="PF12796">
    <property type="entry name" value="Ank_2"/>
    <property type="match status" value="2"/>
</dbReference>
<dbReference type="SMART" id="SM00248">
    <property type="entry name" value="ANK"/>
    <property type="match status" value="6"/>
</dbReference>
<dbReference type="Proteomes" id="UP001174909">
    <property type="component" value="Unassembled WGS sequence"/>
</dbReference>
<name>A0AA35RXG4_GEOBA</name>
<dbReference type="PIRSF" id="PIRSF000654">
    <property type="entry name" value="Integrin-linked_kinase"/>
    <property type="match status" value="1"/>
</dbReference>
<evidence type="ECO:0000256" key="2">
    <source>
        <dbReference type="ARBA" id="ARBA00023043"/>
    </source>
</evidence>
<dbReference type="Gene3D" id="1.25.40.20">
    <property type="entry name" value="Ankyrin repeat-containing domain"/>
    <property type="match status" value="2"/>
</dbReference>
<dbReference type="SUPFAM" id="SSF48403">
    <property type="entry name" value="Ankyrin repeat"/>
    <property type="match status" value="1"/>
</dbReference>
<feature type="domain" description="Protein kinase" evidence="5">
    <location>
        <begin position="280"/>
        <end position="555"/>
    </location>
</feature>
<dbReference type="InterPro" id="IPR011009">
    <property type="entry name" value="Kinase-like_dom_sf"/>
</dbReference>
<dbReference type="EMBL" id="CASHTH010001759">
    <property type="protein sequence ID" value="CAI8019528.1"/>
    <property type="molecule type" value="Genomic_DNA"/>
</dbReference>
<dbReference type="InterPro" id="IPR008266">
    <property type="entry name" value="Tyr_kinase_AS"/>
</dbReference>
<dbReference type="GO" id="GO:0004672">
    <property type="term" value="F:protein kinase activity"/>
    <property type="evidence" value="ECO:0007669"/>
    <property type="project" value="InterPro"/>
</dbReference>
<feature type="repeat" description="ANK" evidence="3">
    <location>
        <begin position="131"/>
        <end position="153"/>
    </location>
</feature>
<dbReference type="InterPro" id="IPR002110">
    <property type="entry name" value="Ankyrin_rpt"/>
</dbReference>
<keyword evidence="6" id="KW-0418">Kinase</keyword>
<evidence type="ECO:0000313" key="6">
    <source>
        <dbReference type="EMBL" id="CAI8019528.1"/>
    </source>
</evidence>
<reference evidence="6" key="1">
    <citation type="submission" date="2023-03" db="EMBL/GenBank/DDBJ databases">
        <authorList>
            <person name="Steffen K."/>
            <person name="Cardenas P."/>
        </authorList>
    </citation>
    <scope>NUCLEOTIDE SEQUENCE</scope>
</reference>
<dbReference type="InterPro" id="IPR036770">
    <property type="entry name" value="Ankyrin_rpt-contain_sf"/>
</dbReference>
<dbReference type="PROSITE" id="PS50011">
    <property type="entry name" value="PROTEIN_KINASE_DOM"/>
    <property type="match status" value="1"/>
</dbReference>
<keyword evidence="6" id="KW-0808">Transferase</keyword>
<evidence type="ECO:0000256" key="3">
    <source>
        <dbReference type="PROSITE-ProRule" id="PRU00023"/>
    </source>
</evidence>
<evidence type="ECO:0000256" key="4">
    <source>
        <dbReference type="PROSITE-ProRule" id="PRU10141"/>
    </source>
</evidence>
<evidence type="ECO:0000259" key="5">
    <source>
        <dbReference type="PROSITE" id="PS50011"/>
    </source>
</evidence>
<keyword evidence="1" id="KW-0677">Repeat</keyword>
<keyword evidence="7" id="KW-1185">Reference proteome</keyword>
<keyword evidence="4" id="KW-0067">ATP-binding</keyword>
<accession>A0AA35RXG4</accession>
<protein>
    <submittedName>
        <fullName evidence="6">Serine/threonine-protein kinase TNNI3K</fullName>
    </submittedName>
</protein>
<feature type="binding site" evidence="4">
    <location>
        <position position="307"/>
    </location>
    <ligand>
        <name>ATP</name>
        <dbReference type="ChEBI" id="CHEBI:30616"/>
    </ligand>
</feature>
<comment type="caution">
    <text evidence="6">The sequence shown here is derived from an EMBL/GenBank/DDBJ whole genome shotgun (WGS) entry which is preliminary data.</text>
</comment>